<dbReference type="Gene3D" id="3.30.70.60">
    <property type="match status" value="1"/>
</dbReference>
<name>A0A1G2G4Y6_9BACT</name>
<evidence type="ECO:0000313" key="1">
    <source>
        <dbReference type="EMBL" id="OGZ44918.1"/>
    </source>
</evidence>
<dbReference type="Proteomes" id="UP000177785">
    <property type="component" value="Unassembled WGS sequence"/>
</dbReference>
<accession>A0A1G2G4Y6</accession>
<organism evidence="1 2">
    <name type="scientific">Candidatus Ryanbacteria bacterium RIFCSPHIGHO2_01_FULL_48_27</name>
    <dbReference type="NCBI Taxonomy" id="1802115"/>
    <lineage>
        <taxon>Bacteria</taxon>
        <taxon>Candidatus Ryaniibacteriota</taxon>
    </lineage>
</organism>
<reference evidence="1 2" key="1">
    <citation type="journal article" date="2016" name="Nat. Commun.">
        <title>Thousands of microbial genomes shed light on interconnected biogeochemical processes in an aquifer system.</title>
        <authorList>
            <person name="Anantharaman K."/>
            <person name="Brown C.T."/>
            <person name="Hug L.A."/>
            <person name="Sharon I."/>
            <person name="Castelle C.J."/>
            <person name="Probst A.J."/>
            <person name="Thomas B.C."/>
            <person name="Singh A."/>
            <person name="Wilkins M.J."/>
            <person name="Karaoz U."/>
            <person name="Brodie E.L."/>
            <person name="Williams K.H."/>
            <person name="Hubbard S.S."/>
            <person name="Banfield J.F."/>
        </authorList>
    </citation>
    <scope>NUCLEOTIDE SEQUENCE [LARGE SCALE GENOMIC DNA]</scope>
</reference>
<protein>
    <submittedName>
        <fullName evidence="1">Uncharacterized protein</fullName>
    </submittedName>
</protein>
<dbReference type="STRING" id="1802115.A2756_03535"/>
<proteinExistence type="predicted"/>
<comment type="caution">
    <text evidence="1">The sequence shown here is derived from an EMBL/GenBank/DDBJ whole genome shotgun (WGS) entry which is preliminary data.</text>
</comment>
<sequence length="183" mass="19970">MSSIKTLITILLVAAGILTLKYLVQPAWIEAQALQGEIVVVNDAIDKTKEVIRVYDDLVSRYDNISPENIERITNFLPSKPAVPDLLIDTDIMVANAGLSDSNLTVQDGSGASTAPVPGVETVNMTLAVGGSYESLHSLLNILEKNLRLIDITGISFTAPQKEEDFKFNLLGRTYYQTKGIFN</sequence>
<dbReference type="EMBL" id="MHNL01000011">
    <property type="protein sequence ID" value="OGZ44918.1"/>
    <property type="molecule type" value="Genomic_DNA"/>
</dbReference>
<dbReference type="InterPro" id="IPR014717">
    <property type="entry name" value="Transl_elong_EF1B/ribsomal_bS6"/>
</dbReference>
<gene>
    <name evidence="1" type="ORF">A2756_03535</name>
</gene>
<evidence type="ECO:0000313" key="2">
    <source>
        <dbReference type="Proteomes" id="UP000177785"/>
    </source>
</evidence>
<dbReference type="AlphaFoldDB" id="A0A1G2G4Y6"/>